<dbReference type="InterPro" id="IPR013412">
    <property type="entry name" value="CRISPR-assoc_RAMP_Csm3"/>
</dbReference>
<dbReference type="GeneID" id="76609267"/>
<dbReference type="PANTHER" id="PTHR35579">
    <property type="entry name" value="CRISPR SYSTEM CMS ENDORIBONUCLEASE CSM3"/>
    <property type="match status" value="1"/>
</dbReference>
<dbReference type="GO" id="GO:0003723">
    <property type="term" value="F:RNA binding"/>
    <property type="evidence" value="ECO:0007669"/>
    <property type="project" value="UniProtKB-KW"/>
</dbReference>
<name>A0A143HPK9_MICTH</name>
<comment type="similarity">
    <text evidence="1">Belongs to the CRISPR-associated Csm3 family.</text>
</comment>
<dbReference type="OrthoDB" id="9789361at2"/>
<dbReference type="Proteomes" id="UP000076077">
    <property type="component" value="Chromosome"/>
</dbReference>
<keyword evidence="4" id="KW-0255">Endonuclease</keyword>
<dbReference type="NCBIfam" id="TIGR02582">
    <property type="entry name" value="cas7_TM1809"/>
    <property type="match status" value="1"/>
</dbReference>
<evidence type="ECO:0000256" key="1">
    <source>
        <dbReference type="ARBA" id="ARBA00006342"/>
    </source>
</evidence>
<keyword evidence="3" id="KW-0540">Nuclease</keyword>
<gene>
    <name evidence="10" type="ORF">A3224_14625</name>
</gene>
<dbReference type="InterPro" id="IPR052216">
    <property type="entry name" value="CRISPR_Csm3_endoribonuclease"/>
</dbReference>
<evidence type="ECO:0000313" key="11">
    <source>
        <dbReference type="Proteomes" id="UP000076077"/>
    </source>
</evidence>
<evidence type="ECO:0000256" key="6">
    <source>
        <dbReference type="ARBA" id="ARBA00022884"/>
    </source>
</evidence>
<dbReference type="RefSeq" id="WP_067156272.1">
    <property type="nucleotide sequence ID" value="NZ_CP014864.1"/>
</dbReference>
<keyword evidence="5" id="KW-0378">Hydrolase</keyword>
<dbReference type="EMBL" id="CP014864">
    <property type="protein sequence ID" value="AMX03653.1"/>
    <property type="molecule type" value="Genomic_DNA"/>
</dbReference>
<evidence type="ECO:0000256" key="8">
    <source>
        <dbReference type="ARBA" id="ARBA00033183"/>
    </source>
</evidence>
<evidence type="ECO:0000256" key="5">
    <source>
        <dbReference type="ARBA" id="ARBA00022801"/>
    </source>
</evidence>
<proteinExistence type="inferred from homology"/>
<protein>
    <recommendedName>
        <fullName evidence="2">CRISPR system Cms endoribonuclease Csm3</fullName>
    </recommendedName>
    <alternativeName>
        <fullName evidence="8">CRISPR type III A-associated RAMP protein Csm3</fullName>
    </alternativeName>
</protein>
<evidence type="ECO:0000313" key="10">
    <source>
        <dbReference type="EMBL" id="AMX03653.1"/>
    </source>
</evidence>
<dbReference type="PANTHER" id="PTHR35579:SF3">
    <property type="entry name" value="CRISPR SYSTEM CMS ENDORIBONUCLEASE CSM3"/>
    <property type="match status" value="1"/>
</dbReference>
<dbReference type="Pfam" id="PF03787">
    <property type="entry name" value="RAMPs"/>
    <property type="match status" value="1"/>
</dbReference>
<dbReference type="GO" id="GO:0051607">
    <property type="term" value="P:defense response to virus"/>
    <property type="evidence" value="ECO:0007669"/>
    <property type="project" value="UniProtKB-KW"/>
</dbReference>
<organism evidence="10 11">
    <name type="scientific">Microbulbifer thermotolerans</name>
    <dbReference type="NCBI Taxonomy" id="252514"/>
    <lineage>
        <taxon>Bacteria</taxon>
        <taxon>Pseudomonadati</taxon>
        <taxon>Pseudomonadota</taxon>
        <taxon>Gammaproteobacteria</taxon>
        <taxon>Cellvibrionales</taxon>
        <taxon>Microbulbiferaceae</taxon>
        <taxon>Microbulbifer</taxon>
    </lineage>
</organism>
<accession>A0A143HPK9</accession>
<evidence type="ECO:0000256" key="4">
    <source>
        <dbReference type="ARBA" id="ARBA00022759"/>
    </source>
</evidence>
<dbReference type="AlphaFoldDB" id="A0A143HPK9"/>
<dbReference type="STRING" id="252514.A3224_14625"/>
<evidence type="ECO:0000259" key="9">
    <source>
        <dbReference type="Pfam" id="PF03787"/>
    </source>
</evidence>
<dbReference type="InterPro" id="IPR005537">
    <property type="entry name" value="RAMP_III_fam"/>
</dbReference>
<feature type="domain" description="CRISPR type III-associated protein" evidence="9">
    <location>
        <begin position="12"/>
        <end position="218"/>
    </location>
</feature>
<keyword evidence="11" id="KW-1185">Reference proteome</keyword>
<dbReference type="GO" id="GO:0004519">
    <property type="term" value="F:endonuclease activity"/>
    <property type="evidence" value="ECO:0007669"/>
    <property type="project" value="UniProtKB-KW"/>
</dbReference>
<dbReference type="GO" id="GO:0016787">
    <property type="term" value="F:hydrolase activity"/>
    <property type="evidence" value="ECO:0007669"/>
    <property type="project" value="UniProtKB-KW"/>
</dbReference>
<reference evidence="11" key="1">
    <citation type="submission" date="2016-03" db="EMBL/GenBank/DDBJ databases">
        <authorList>
            <person name="Lee Y.-S."/>
            <person name="Choi Y.-L."/>
        </authorList>
    </citation>
    <scope>NUCLEOTIDE SEQUENCE [LARGE SCALE GENOMIC DNA]</scope>
    <source>
        <strain evidence="11">DAU221</strain>
    </source>
</reference>
<keyword evidence="6" id="KW-0694">RNA-binding</keyword>
<evidence type="ECO:0000256" key="3">
    <source>
        <dbReference type="ARBA" id="ARBA00022722"/>
    </source>
</evidence>
<evidence type="ECO:0000256" key="2">
    <source>
        <dbReference type="ARBA" id="ARBA00022150"/>
    </source>
</evidence>
<keyword evidence="7" id="KW-0051">Antiviral defense</keyword>
<evidence type="ECO:0000256" key="7">
    <source>
        <dbReference type="ARBA" id="ARBA00023118"/>
    </source>
</evidence>
<dbReference type="KEGG" id="mthd:A3224_14625"/>
<sequence>MKLEKIIDVKGKIQLLSGLHIGGGDEEMHIGGTDNPVIKNPHTNRPYIPGSSLKGKLRSLLEWRLGLVGISGGKPFGLSHLERAPKREPALALLQLFGVSGGDKLTEEEAEQYGLGFTRLAFRDCEPCAEWLAAVENRNLPLTETKYENCINRISGTAENPRNFERVPAGAEFDFSLSLRLLEGDDEARLTNLLLTGLRLLELDALGGSGSRGYGRVRFVLKGQLQQQLEVLDPFGETA</sequence>